<gene>
    <name evidence="1" type="ORF">ANCDUO_22765</name>
</gene>
<evidence type="ECO:0000313" key="1">
    <source>
        <dbReference type="EMBL" id="KIH47180.1"/>
    </source>
</evidence>
<dbReference type="AlphaFoldDB" id="A0A0C2FF09"/>
<reference evidence="1 2" key="1">
    <citation type="submission" date="2013-12" db="EMBL/GenBank/DDBJ databases">
        <title>Draft genome of the parsitic nematode Ancylostoma duodenale.</title>
        <authorList>
            <person name="Mitreva M."/>
        </authorList>
    </citation>
    <scope>NUCLEOTIDE SEQUENCE [LARGE SCALE GENOMIC DNA]</scope>
    <source>
        <strain evidence="1 2">Zhejiang</strain>
    </source>
</reference>
<dbReference type="InterPro" id="IPR050852">
    <property type="entry name" value="Queuine_tRNA-ribosyltrfase"/>
</dbReference>
<dbReference type="Gene3D" id="3.20.20.105">
    <property type="entry name" value="Queuine tRNA-ribosyltransferase-like"/>
    <property type="match status" value="2"/>
</dbReference>
<accession>A0A0C2FF09</accession>
<evidence type="ECO:0000313" key="2">
    <source>
        <dbReference type="Proteomes" id="UP000054047"/>
    </source>
</evidence>
<dbReference type="Proteomes" id="UP000054047">
    <property type="component" value="Unassembled WGS sequence"/>
</dbReference>
<name>A0A0C2FF09_9BILA</name>
<dbReference type="PANTHER" id="PTHR46064:SF1">
    <property type="entry name" value="QUEUINE TRNA-RIBOSYLTRANSFERASE ACCESSORY SUBUNIT 2"/>
    <property type="match status" value="1"/>
</dbReference>
<dbReference type="GO" id="GO:0006400">
    <property type="term" value="P:tRNA modification"/>
    <property type="evidence" value="ECO:0007669"/>
    <property type="project" value="InterPro"/>
</dbReference>
<dbReference type="GO" id="GO:0097193">
    <property type="term" value="P:intrinsic apoptotic signaling pathway"/>
    <property type="evidence" value="ECO:0007669"/>
    <property type="project" value="InterPro"/>
</dbReference>
<sequence>MVDFVVSKKSVLGRTGIIESWGRHLVKQATPSCMVYLRAGHIPHLTWEVAQNWLKLDQIPIYQLTLPSLIESSKVIEKFGKGAPAFCGMPKDSAVHLHITDPLAEMRSGFNDTKSIALFTKGGKKMLNAPWHREIIRNFLCDSFDTMLDYDAPRGSLNKRLTKGIERTKSFYDHLFNEDEEYLEVDLREFVDGKEVDQEELQKLVKETFAKALRLADDYPHSALFELLDFNDDKYADDYDKLFESCECYTCKNYTRMYLRHLTNTKELLGPILLVMLRRVDNETQLEREYREAREELNRWNSSFWAAHNTLFDAKKAEFIEKRKKELGRLGQVSANDLSVFYKEFLDSQHASLIAYNK</sequence>
<dbReference type="EMBL" id="KN768037">
    <property type="protein sequence ID" value="KIH47180.1"/>
    <property type="molecule type" value="Genomic_DNA"/>
</dbReference>
<dbReference type="InterPro" id="IPR036511">
    <property type="entry name" value="TGT-like_sf"/>
</dbReference>
<keyword evidence="2" id="KW-1185">Reference proteome</keyword>
<proteinExistence type="predicted"/>
<dbReference type="Pfam" id="PF10231">
    <property type="entry name" value="COA8"/>
    <property type="match status" value="1"/>
</dbReference>
<protein>
    <submittedName>
        <fullName evidence="1">tRNA-guanine transglycosylase</fullName>
    </submittedName>
</protein>
<dbReference type="OrthoDB" id="27601at2759"/>
<dbReference type="SUPFAM" id="SSF51713">
    <property type="entry name" value="tRNA-guanine transglycosylase"/>
    <property type="match status" value="1"/>
</dbReference>
<dbReference type="InterPro" id="IPR018796">
    <property type="entry name" value="COA8"/>
</dbReference>
<organism evidence="1 2">
    <name type="scientific">Ancylostoma duodenale</name>
    <dbReference type="NCBI Taxonomy" id="51022"/>
    <lineage>
        <taxon>Eukaryota</taxon>
        <taxon>Metazoa</taxon>
        <taxon>Ecdysozoa</taxon>
        <taxon>Nematoda</taxon>
        <taxon>Chromadorea</taxon>
        <taxon>Rhabditida</taxon>
        <taxon>Rhabditina</taxon>
        <taxon>Rhabditomorpha</taxon>
        <taxon>Strongyloidea</taxon>
        <taxon>Ancylostomatidae</taxon>
        <taxon>Ancylostomatinae</taxon>
        <taxon>Ancylostoma</taxon>
    </lineage>
</organism>
<dbReference type="PANTHER" id="PTHR46064">
    <property type="entry name" value="QUEUINE TRNA-RIBOSYLTRANSFERASE ACCESSORY SUBUNIT 2"/>
    <property type="match status" value="1"/>
</dbReference>